<dbReference type="PANTHER" id="PTHR38248">
    <property type="entry name" value="FUNK1 6"/>
    <property type="match status" value="1"/>
</dbReference>
<feature type="domain" description="Protein kinase" evidence="2">
    <location>
        <begin position="200"/>
        <end position="404"/>
    </location>
</feature>
<reference evidence="3 4" key="1">
    <citation type="journal article" date="2019" name="Nat. Ecol. Evol.">
        <title>Megaphylogeny resolves global patterns of mushroom evolution.</title>
        <authorList>
            <person name="Varga T."/>
            <person name="Krizsan K."/>
            <person name="Foldi C."/>
            <person name="Dima B."/>
            <person name="Sanchez-Garcia M."/>
            <person name="Sanchez-Ramirez S."/>
            <person name="Szollosi G.J."/>
            <person name="Szarkandi J.G."/>
            <person name="Papp V."/>
            <person name="Albert L."/>
            <person name="Andreopoulos W."/>
            <person name="Angelini C."/>
            <person name="Antonin V."/>
            <person name="Barry K.W."/>
            <person name="Bougher N.L."/>
            <person name="Buchanan P."/>
            <person name="Buyck B."/>
            <person name="Bense V."/>
            <person name="Catcheside P."/>
            <person name="Chovatia M."/>
            <person name="Cooper J."/>
            <person name="Damon W."/>
            <person name="Desjardin D."/>
            <person name="Finy P."/>
            <person name="Geml J."/>
            <person name="Haridas S."/>
            <person name="Hughes K."/>
            <person name="Justo A."/>
            <person name="Karasinski D."/>
            <person name="Kautmanova I."/>
            <person name="Kiss B."/>
            <person name="Kocsube S."/>
            <person name="Kotiranta H."/>
            <person name="LaButti K.M."/>
            <person name="Lechner B.E."/>
            <person name="Liimatainen K."/>
            <person name="Lipzen A."/>
            <person name="Lukacs Z."/>
            <person name="Mihaltcheva S."/>
            <person name="Morgado L.N."/>
            <person name="Niskanen T."/>
            <person name="Noordeloos M.E."/>
            <person name="Ohm R.A."/>
            <person name="Ortiz-Santana B."/>
            <person name="Ovrebo C."/>
            <person name="Racz N."/>
            <person name="Riley R."/>
            <person name="Savchenko A."/>
            <person name="Shiryaev A."/>
            <person name="Soop K."/>
            <person name="Spirin V."/>
            <person name="Szebenyi C."/>
            <person name="Tomsovsky M."/>
            <person name="Tulloss R.E."/>
            <person name="Uehling J."/>
            <person name="Grigoriev I.V."/>
            <person name="Vagvolgyi C."/>
            <person name="Papp T."/>
            <person name="Martin F.M."/>
            <person name="Miettinen O."/>
            <person name="Hibbett D.S."/>
            <person name="Nagy L.G."/>
        </authorList>
    </citation>
    <scope>NUCLEOTIDE SEQUENCE [LARGE SCALE GENOMIC DNA]</scope>
    <source>
        <strain evidence="3 4">FP101781</strain>
    </source>
</reference>
<dbReference type="InterPro" id="IPR000719">
    <property type="entry name" value="Prot_kinase_dom"/>
</dbReference>
<accession>A0A4Y7ST85</accession>
<evidence type="ECO:0000313" key="4">
    <source>
        <dbReference type="Proteomes" id="UP000298030"/>
    </source>
</evidence>
<dbReference type="GO" id="GO:0005524">
    <property type="term" value="F:ATP binding"/>
    <property type="evidence" value="ECO:0007669"/>
    <property type="project" value="InterPro"/>
</dbReference>
<dbReference type="PANTHER" id="PTHR38248:SF2">
    <property type="entry name" value="FUNK1 11"/>
    <property type="match status" value="1"/>
</dbReference>
<dbReference type="SUPFAM" id="SSF56112">
    <property type="entry name" value="Protein kinase-like (PK-like)"/>
    <property type="match status" value="1"/>
</dbReference>
<dbReference type="PROSITE" id="PS00109">
    <property type="entry name" value="PROTEIN_KINASE_TYR"/>
    <property type="match status" value="1"/>
</dbReference>
<dbReference type="EMBL" id="QPFP01000061">
    <property type="protein sequence ID" value="TEB25012.1"/>
    <property type="molecule type" value="Genomic_DNA"/>
</dbReference>
<feature type="region of interest" description="Disordered" evidence="1">
    <location>
        <begin position="12"/>
        <end position="31"/>
    </location>
</feature>
<dbReference type="GO" id="GO:0004672">
    <property type="term" value="F:protein kinase activity"/>
    <property type="evidence" value="ECO:0007669"/>
    <property type="project" value="InterPro"/>
</dbReference>
<dbReference type="STRING" id="71717.A0A4Y7ST85"/>
<dbReference type="AlphaFoldDB" id="A0A4Y7ST85"/>
<dbReference type="Proteomes" id="UP000298030">
    <property type="component" value="Unassembled WGS sequence"/>
</dbReference>
<dbReference type="InterPro" id="IPR011009">
    <property type="entry name" value="Kinase-like_dom_sf"/>
</dbReference>
<evidence type="ECO:0000313" key="3">
    <source>
        <dbReference type="EMBL" id="TEB25012.1"/>
    </source>
</evidence>
<proteinExistence type="predicted"/>
<organism evidence="3 4">
    <name type="scientific">Coprinellus micaceus</name>
    <name type="common">Glistening ink-cap mushroom</name>
    <name type="synonym">Coprinus micaceus</name>
    <dbReference type="NCBI Taxonomy" id="71717"/>
    <lineage>
        <taxon>Eukaryota</taxon>
        <taxon>Fungi</taxon>
        <taxon>Dikarya</taxon>
        <taxon>Basidiomycota</taxon>
        <taxon>Agaricomycotina</taxon>
        <taxon>Agaricomycetes</taxon>
        <taxon>Agaricomycetidae</taxon>
        <taxon>Agaricales</taxon>
        <taxon>Agaricineae</taxon>
        <taxon>Psathyrellaceae</taxon>
        <taxon>Coprinellus</taxon>
    </lineage>
</organism>
<name>A0A4Y7ST85_COPMI</name>
<dbReference type="InterPro" id="IPR040976">
    <property type="entry name" value="Pkinase_fungal"/>
</dbReference>
<gene>
    <name evidence="3" type="ORF">FA13DRAFT_1272666</name>
</gene>
<dbReference type="PROSITE" id="PS50011">
    <property type="entry name" value="PROTEIN_KINASE_DOM"/>
    <property type="match status" value="1"/>
</dbReference>
<comment type="caution">
    <text evidence="3">The sequence shown here is derived from an EMBL/GenBank/DDBJ whole genome shotgun (WGS) entry which is preliminary data.</text>
</comment>
<evidence type="ECO:0000259" key="2">
    <source>
        <dbReference type="PROSITE" id="PS50011"/>
    </source>
</evidence>
<dbReference type="Gene3D" id="1.10.510.10">
    <property type="entry name" value="Transferase(Phosphotransferase) domain 1"/>
    <property type="match status" value="1"/>
</dbReference>
<evidence type="ECO:0000256" key="1">
    <source>
        <dbReference type="SAM" id="MobiDB-lite"/>
    </source>
</evidence>
<keyword evidence="4" id="KW-1185">Reference proteome</keyword>
<dbReference type="OrthoDB" id="3271139at2759"/>
<sequence length="404" mass="45868">MVLPTTTRRILTHPTWTGPRKTPNAPVTSWPRRMTRPLRSLKRHPTRCIPLKRRLRGGYDTRAQLASYVGATMATQYHSHFFTVLIAGKRVRFLRWERASAIVTKSFDLTHEPLLLFEFFKRFRQLTLEQRGSNTHVSPATATEASDARKLLQNMAPELWLGAAGYLFLKTNTIDIRTQPFLKLTFEGRTFIIPAPHCPERGLSPFGRASRGTAAVCVDQDTKKRTVCFLKDGWRDTHRISEPEVYKALAENQIRNIANMACGGDLKASTIGHIYRAEKAWVRRGDVNKVRQLQSCIIVLDVVGRPLVAFRKAHQLVGALADAMEAYSDALKKAGIMHRDISPYNILIVNTNTEQKGILIDWDHAIRINPASTKRCLWRTGTWQFMSIALLKKLEGRTYSAGRP</sequence>
<dbReference type="Pfam" id="PF17667">
    <property type="entry name" value="Pkinase_fungal"/>
    <property type="match status" value="1"/>
</dbReference>
<protein>
    <recommendedName>
        <fullName evidence="2">Protein kinase domain-containing protein</fullName>
    </recommendedName>
</protein>
<dbReference type="InterPro" id="IPR008266">
    <property type="entry name" value="Tyr_kinase_AS"/>
</dbReference>